<evidence type="ECO:0000256" key="9">
    <source>
        <dbReference type="RuleBase" id="RU361243"/>
    </source>
</evidence>
<accession>A0A8H5GP77</accession>
<evidence type="ECO:0000256" key="4">
    <source>
        <dbReference type="ARBA" id="ARBA00048683"/>
    </source>
</evidence>
<dbReference type="InterPro" id="IPR006168">
    <property type="entry name" value="G3P_DH_NAD-dep"/>
</dbReference>
<dbReference type="GO" id="GO:0141152">
    <property type="term" value="F:glycerol-3-phosphate dehydrogenase (NAD+) activity"/>
    <property type="evidence" value="ECO:0007669"/>
    <property type="project" value="UniProtKB-UniRule"/>
</dbReference>
<organism evidence="12 13">
    <name type="scientific">Tetrapyrgos nigripes</name>
    <dbReference type="NCBI Taxonomy" id="182062"/>
    <lineage>
        <taxon>Eukaryota</taxon>
        <taxon>Fungi</taxon>
        <taxon>Dikarya</taxon>
        <taxon>Basidiomycota</taxon>
        <taxon>Agaricomycotina</taxon>
        <taxon>Agaricomycetes</taxon>
        <taxon>Agaricomycetidae</taxon>
        <taxon>Agaricales</taxon>
        <taxon>Marasmiineae</taxon>
        <taxon>Marasmiaceae</taxon>
        <taxon>Tetrapyrgos</taxon>
    </lineage>
</organism>
<feature type="region of interest" description="Disordered" evidence="10">
    <location>
        <begin position="714"/>
        <end position="773"/>
    </location>
</feature>
<dbReference type="OrthoDB" id="10263760at2759"/>
<dbReference type="Pfam" id="PF07479">
    <property type="entry name" value="NAD_Gly3P_dh_C"/>
    <property type="match status" value="1"/>
</dbReference>
<evidence type="ECO:0000313" key="12">
    <source>
        <dbReference type="EMBL" id="KAF5368548.1"/>
    </source>
</evidence>
<evidence type="ECO:0000256" key="1">
    <source>
        <dbReference type="ARBA" id="ARBA00011009"/>
    </source>
</evidence>
<dbReference type="Gene3D" id="3.40.50.720">
    <property type="entry name" value="NAD(P)-binding Rossmann-like Domain"/>
    <property type="match status" value="1"/>
</dbReference>
<feature type="region of interest" description="Disordered" evidence="10">
    <location>
        <begin position="641"/>
        <end position="697"/>
    </location>
</feature>
<dbReference type="InterPro" id="IPR011128">
    <property type="entry name" value="G3P_DH_NAD-dep_N"/>
</dbReference>
<keyword evidence="7" id="KW-0479">Metal-binding</keyword>
<evidence type="ECO:0000259" key="11">
    <source>
        <dbReference type="PROSITE" id="PS50103"/>
    </source>
</evidence>
<dbReference type="GO" id="GO:0005829">
    <property type="term" value="C:cytosol"/>
    <property type="evidence" value="ECO:0007669"/>
    <property type="project" value="TreeGrafter"/>
</dbReference>
<dbReference type="InterPro" id="IPR013328">
    <property type="entry name" value="6PGD_dom2"/>
</dbReference>
<keyword evidence="2 8" id="KW-0560">Oxidoreductase</keyword>
<keyword evidence="13" id="KW-1185">Reference proteome</keyword>
<reference evidence="12 13" key="1">
    <citation type="journal article" date="2020" name="ISME J.">
        <title>Uncovering the hidden diversity of litter-decomposition mechanisms in mushroom-forming fungi.</title>
        <authorList>
            <person name="Floudas D."/>
            <person name="Bentzer J."/>
            <person name="Ahren D."/>
            <person name="Johansson T."/>
            <person name="Persson P."/>
            <person name="Tunlid A."/>
        </authorList>
    </citation>
    <scope>NUCLEOTIDE SEQUENCE [LARGE SCALE GENOMIC DNA]</scope>
    <source>
        <strain evidence="12 13">CBS 291.85</strain>
    </source>
</reference>
<dbReference type="Pfam" id="PF14608">
    <property type="entry name" value="zf-CCCH_2"/>
    <property type="match status" value="2"/>
</dbReference>
<evidence type="ECO:0000256" key="3">
    <source>
        <dbReference type="ARBA" id="ARBA00023027"/>
    </source>
</evidence>
<dbReference type="Pfam" id="PF01210">
    <property type="entry name" value="NAD_Gly3P_dh_N"/>
    <property type="match status" value="1"/>
</dbReference>
<evidence type="ECO:0000256" key="6">
    <source>
        <dbReference type="ARBA" id="ARBA00084116"/>
    </source>
</evidence>
<evidence type="ECO:0000256" key="5">
    <source>
        <dbReference type="ARBA" id="ARBA00060503"/>
    </source>
</evidence>
<comment type="similarity">
    <text evidence="1 8">Belongs to the NAD-dependent glycerol-3-phosphate dehydrogenase family.</text>
</comment>
<feature type="compositionally biased region" description="Polar residues" evidence="10">
    <location>
        <begin position="987"/>
        <end position="1003"/>
    </location>
</feature>
<keyword evidence="7" id="KW-0862">Zinc</keyword>
<dbReference type="SMART" id="SM00356">
    <property type="entry name" value="ZnF_C3H1"/>
    <property type="match status" value="2"/>
</dbReference>
<feature type="region of interest" description="Disordered" evidence="10">
    <location>
        <begin position="558"/>
        <end position="585"/>
    </location>
</feature>
<dbReference type="HAMAP" id="MF_00394">
    <property type="entry name" value="NAD_Glyc3P_dehydrog"/>
    <property type="match status" value="1"/>
</dbReference>
<dbReference type="EMBL" id="JAACJM010000015">
    <property type="protein sequence ID" value="KAF5368548.1"/>
    <property type="molecule type" value="Genomic_DNA"/>
</dbReference>
<feature type="region of interest" description="Disordered" evidence="10">
    <location>
        <begin position="788"/>
        <end position="819"/>
    </location>
</feature>
<dbReference type="GO" id="GO:0008270">
    <property type="term" value="F:zinc ion binding"/>
    <property type="evidence" value="ECO:0007669"/>
    <property type="project" value="UniProtKB-KW"/>
</dbReference>
<dbReference type="FunFam" id="3.40.50.720:FF:000019">
    <property type="entry name" value="Glycerol-3-phosphate dehydrogenase [NAD(P)+]"/>
    <property type="match status" value="1"/>
</dbReference>
<evidence type="ECO:0000256" key="8">
    <source>
        <dbReference type="RuleBase" id="RU000437"/>
    </source>
</evidence>
<dbReference type="InterPro" id="IPR006109">
    <property type="entry name" value="G3P_DH_NAD-dep_C"/>
</dbReference>
<dbReference type="GO" id="GO:0005975">
    <property type="term" value="P:carbohydrate metabolic process"/>
    <property type="evidence" value="ECO:0007669"/>
    <property type="project" value="InterPro"/>
</dbReference>
<dbReference type="SUPFAM" id="SSF51735">
    <property type="entry name" value="NAD(P)-binding Rossmann-fold domains"/>
    <property type="match status" value="1"/>
</dbReference>
<comment type="caution">
    <text evidence="12">The sequence shown here is derived from an EMBL/GenBank/DDBJ whole genome shotgun (WGS) entry which is preliminary data.</text>
</comment>
<feature type="compositionally biased region" description="Pro residues" evidence="10">
    <location>
        <begin position="731"/>
        <end position="757"/>
    </location>
</feature>
<feature type="zinc finger region" description="C3H1-type" evidence="7">
    <location>
        <begin position="821"/>
        <end position="848"/>
    </location>
</feature>
<feature type="compositionally biased region" description="Pro residues" evidence="10">
    <location>
        <begin position="644"/>
        <end position="658"/>
    </location>
</feature>
<gene>
    <name evidence="12" type="ORF">D9758_002309</name>
</gene>
<dbReference type="EC" id="1.1.1.8" evidence="9"/>
<protein>
    <recommendedName>
        <fullName evidence="9">Glycerol-3-phosphate dehydrogenase [NAD(+)]</fullName>
        <ecNumber evidence="9">1.1.1.8</ecNumber>
    </recommendedName>
</protein>
<dbReference type="AlphaFoldDB" id="A0A8H5GP77"/>
<name>A0A8H5GP77_9AGAR</name>
<proteinExistence type="inferred from homology"/>
<evidence type="ECO:0000313" key="13">
    <source>
        <dbReference type="Proteomes" id="UP000559256"/>
    </source>
</evidence>
<dbReference type="PANTHER" id="PTHR11728">
    <property type="entry name" value="GLYCEROL-3-PHOSPHATE DEHYDROGENASE"/>
    <property type="match status" value="1"/>
</dbReference>
<feature type="compositionally biased region" description="Basic and acidic residues" evidence="10">
    <location>
        <begin position="894"/>
        <end position="907"/>
    </location>
</feature>
<dbReference type="InterPro" id="IPR036291">
    <property type="entry name" value="NAD(P)-bd_dom_sf"/>
</dbReference>
<feature type="domain" description="C3H1-type" evidence="11">
    <location>
        <begin position="821"/>
        <end position="848"/>
    </location>
</feature>
<dbReference type="InterPro" id="IPR036770">
    <property type="entry name" value="Ankyrin_rpt-contain_sf"/>
</dbReference>
<dbReference type="GO" id="GO:0046168">
    <property type="term" value="P:glycerol-3-phosphate catabolic process"/>
    <property type="evidence" value="ECO:0007669"/>
    <property type="project" value="UniProtKB-UniRule"/>
</dbReference>
<evidence type="ECO:0000256" key="10">
    <source>
        <dbReference type="SAM" id="MobiDB-lite"/>
    </source>
</evidence>
<dbReference type="Proteomes" id="UP000559256">
    <property type="component" value="Unassembled WGS sequence"/>
</dbReference>
<comment type="subcellular location">
    <subcellularLocation>
        <location evidence="5">Glycosome</location>
    </subcellularLocation>
</comment>
<feature type="region of interest" description="Disordered" evidence="10">
    <location>
        <begin position="979"/>
        <end position="1014"/>
    </location>
</feature>
<keyword evidence="6" id="KW-0327">Glycosome</keyword>
<dbReference type="PROSITE" id="PS00957">
    <property type="entry name" value="NAD_G3PDH"/>
    <property type="match status" value="1"/>
</dbReference>
<sequence length="1057" mass="112631">MPSPTRHCEPSKVLVLGAGNFGSCLADHLGDSEHEVFLWAREEDVVKHFNEFHRNPTYLCDHQFSTNIKAVGPEMPGKELIDKMDVLLFAIPTQFLRENLKKLRPSLNDEKLPLLIFVNKGIEIGTHALTLEIIADTCGSDVAKAAAFISGPSFAKEIVQRQPTSVSVASFTESEAQKAALLFHQPHFRCYTGNDPIGIELSGALKNVYAIASGVSDGLGFENNTRAMIITRGLAEMTGIGTAYGASPLTFLGLAGVGDLFLTCSSSNSRNYTVGYRLGKGESLETITTTLGSVAEGVSTAKGVKIIIDELGIHAPIATCIYEVLYEGQQGRKNSDAGTDGIASFERIEPAKDCRGAGEKVAREVGRVIGISVSSYAQYGGPRRTDDKARDAECESCTREGFEKYRRQTDFFILFLPKASLLFPTSVSLLFHFPMVSSIWNAASDGRIDELTVLLAPATPADMEIKGQSTLAVKNGHVQVVKLLLDNGADPASVFSQGPVQQLTQNSEIIELLNAAQSKMASGNVSSESGYQPNGDAYPPPPHGAYPYYPTLNGPPPIPEGAVFYPPQPNADGQSSPNGGPGNLPPPEIARFIPCRYFPACRYGSSCMFAHPQTPYFQGPMPPPAQYSAPYDPMNQNYNGYYNMPPPPPSFQSPPNGPVPMSSIPSPPMGPPPMSAGPTPNEMPPPPPPPAPFSPNGAPPPVPYHAMSPMMSPSAYPQPGPPGTVPMSAHPLPPLYHQPPPPPQAQSPYTTNPPPAPFAVQPNGPYAPGPVPVPVSYPDVNNTVKSPPLNPQSDNYGPPVNPVRDPIVHNRRGGIRRGSLGARKPPCMFFPAGKCKNGDDCRFPHILPDNAGPHHPFVGRGGAPRPRPHINNINGNGNGIGTMEEKMSGMSIRETRSEQGPRVDVGPRPRYPPGYKNGVVNGQANKRAPIVKPQQRVPNADDFPVLPGSTTPPMKAGLNGYFGNGNGVSGPTAAQVLQAPAPRRESSVNGVQTRTGSPESTTDQKQDVFVNGNGNGVVEHPRIPQPTSVPQKQVPITFASIAAGTPPEATAEVSVTA</sequence>
<evidence type="ECO:0000256" key="7">
    <source>
        <dbReference type="PROSITE-ProRule" id="PRU00723"/>
    </source>
</evidence>
<dbReference type="GO" id="GO:0020015">
    <property type="term" value="C:glycosome"/>
    <property type="evidence" value="ECO:0007669"/>
    <property type="project" value="UniProtKB-SubCell"/>
</dbReference>
<dbReference type="InterPro" id="IPR000571">
    <property type="entry name" value="Znf_CCCH"/>
</dbReference>
<feature type="region of interest" description="Disordered" evidence="10">
    <location>
        <begin position="894"/>
        <end position="921"/>
    </location>
</feature>
<dbReference type="NCBIfam" id="NF000942">
    <property type="entry name" value="PRK00094.1-4"/>
    <property type="match status" value="1"/>
</dbReference>
<dbReference type="Gene3D" id="1.10.1040.10">
    <property type="entry name" value="N-(1-d-carboxylethyl)-l-norvaline Dehydrogenase, domain 2"/>
    <property type="match status" value="1"/>
</dbReference>
<evidence type="ECO:0000256" key="2">
    <source>
        <dbReference type="ARBA" id="ARBA00023002"/>
    </source>
</evidence>
<dbReference type="GO" id="GO:0051287">
    <property type="term" value="F:NAD binding"/>
    <property type="evidence" value="ECO:0007669"/>
    <property type="project" value="UniProtKB-UniRule"/>
</dbReference>
<dbReference type="FunFam" id="1.10.1040.10:FF:000001">
    <property type="entry name" value="Glycerol-3-phosphate dehydrogenase [NAD(P)+]"/>
    <property type="match status" value="1"/>
</dbReference>
<feature type="compositionally biased region" description="Pro residues" evidence="10">
    <location>
        <begin position="665"/>
        <end position="697"/>
    </location>
</feature>
<comment type="catalytic activity">
    <reaction evidence="4 9">
        <text>sn-glycerol 3-phosphate + NAD(+) = dihydroxyacetone phosphate + NADH + H(+)</text>
        <dbReference type="Rhea" id="RHEA:11092"/>
        <dbReference type="ChEBI" id="CHEBI:15378"/>
        <dbReference type="ChEBI" id="CHEBI:57540"/>
        <dbReference type="ChEBI" id="CHEBI:57597"/>
        <dbReference type="ChEBI" id="CHEBI:57642"/>
        <dbReference type="ChEBI" id="CHEBI:57945"/>
        <dbReference type="EC" id="1.1.1.8"/>
    </reaction>
</comment>
<dbReference type="PRINTS" id="PR00077">
    <property type="entry name" value="GPDHDRGNASE"/>
</dbReference>
<dbReference type="SUPFAM" id="SSF48179">
    <property type="entry name" value="6-phosphogluconate dehydrogenase C-terminal domain-like"/>
    <property type="match status" value="1"/>
</dbReference>
<dbReference type="PROSITE" id="PS50103">
    <property type="entry name" value="ZF_C3H1"/>
    <property type="match status" value="2"/>
</dbReference>
<dbReference type="InterPro" id="IPR008927">
    <property type="entry name" value="6-PGluconate_DH-like_C_sf"/>
</dbReference>
<dbReference type="Gene3D" id="1.25.40.20">
    <property type="entry name" value="Ankyrin repeat-containing domain"/>
    <property type="match status" value="1"/>
</dbReference>
<dbReference type="NCBIfam" id="NF000940">
    <property type="entry name" value="PRK00094.1-2"/>
    <property type="match status" value="1"/>
</dbReference>
<dbReference type="PANTHER" id="PTHR11728:SF1">
    <property type="entry name" value="GLYCEROL-3-PHOSPHATE DEHYDROGENASE [NAD(+)] 2, CHLOROPLASTIC"/>
    <property type="match status" value="1"/>
</dbReference>
<keyword evidence="3 8" id="KW-0520">NAD</keyword>
<feature type="domain" description="C3H1-type" evidence="11">
    <location>
        <begin position="589"/>
        <end position="614"/>
    </location>
</feature>
<feature type="zinc finger region" description="C3H1-type" evidence="7">
    <location>
        <begin position="589"/>
        <end position="614"/>
    </location>
</feature>
<keyword evidence="7" id="KW-0863">Zinc-finger</keyword>